<comment type="caution">
    <text evidence="1">The sequence shown here is derived from an EMBL/GenBank/DDBJ whole genome shotgun (WGS) entry which is preliminary data.</text>
</comment>
<dbReference type="PROSITE" id="PS51257">
    <property type="entry name" value="PROKAR_LIPOPROTEIN"/>
    <property type="match status" value="1"/>
</dbReference>
<dbReference type="Proteomes" id="UP000474777">
    <property type="component" value="Unassembled WGS sequence"/>
</dbReference>
<gene>
    <name evidence="1" type="ORF">GXP69_11515</name>
</gene>
<dbReference type="RefSeq" id="WP_163915207.1">
    <property type="nucleotide sequence ID" value="NZ_JAAGWD010000004.1"/>
</dbReference>
<dbReference type="EMBL" id="JAAGWD010000004">
    <property type="protein sequence ID" value="NEM98325.1"/>
    <property type="molecule type" value="Genomic_DNA"/>
</dbReference>
<keyword evidence="2" id="KW-1185">Reference proteome</keyword>
<dbReference type="AlphaFoldDB" id="A0A6B3LTJ3"/>
<sequence length="223" mass="25486">MINRLIHNLSLITIIGVLAGCSKDEVETHEPTIKAPATFELYNVETSDVEVYTKDGKVTGDKAKHLGGSKYLFSTIVANVLKAEFKEQDTVIVYSEFKPDPSIENSFSHTYTASYQKQNITFNPLKLTPVMVLNPSASEGYRLENDFKKLEELHKLFIVKRNDSILAIERYQEVFLRQIGSIKKSLFLTVNTDADKHLHNQFLKGSDTLWIRKQTIYLKKVEK</sequence>
<protein>
    <submittedName>
        <fullName evidence="1">Uncharacterized protein</fullName>
    </submittedName>
</protein>
<reference evidence="1 2" key="1">
    <citation type="submission" date="2020-02" db="EMBL/GenBank/DDBJ databases">
        <authorList>
            <person name="Kim M.K."/>
        </authorList>
    </citation>
    <scope>NUCLEOTIDE SEQUENCE [LARGE SCALE GENOMIC DNA]</scope>
    <source>
        <strain evidence="1 2">BT327</strain>
    </source>
</reference>
<evidence type="ECO:0000313" key="2">
    <source>
        <dbReference type="Proteomes" id="UP000474777"/>
    </source>
</evidence>
<name>A0A6B3LTJ3_9BACT</name>
<organism evidence="1 2">
    <name type="scientific">Pontibacter burrus</name>
    <dbReference type="NCBI Taxonomy" id="2704466"/>
    <lineage>
        <taxon>Bacteria</taxon>
        <taxon>Pseudomonadati</taxon>
        <taxon>Bacteroidota</taxon>
        <taxon>Cytophagia</taxon>
        <taxon>Cytophagales</taxon>
        <taxon>Hymenobacteraceae</taxon>
        <taxon>Pontibacter</taxon>
    </lineage>
</organism>
<proteinExistence type="predicted"/>
<accession>A0A6B3LTJ3</accession>
<evidence type="ECO:0000313" key="1">
    <source>
        <dbReference type="EMBL" id="NEM98325.1"/>
    </source>
</evidence>